<protein>
    <recommendedName>
        <fullName evidence="10">L-serine deaminase</fullName>
    </recommendedName>
</protein>
<dbReference type="Gene3D" id="3.30.70.260">
    <property type="match status" value="1"/>
</dbReference>
<evidence type="ECO:0000313" key="13">
    <source>
        <dbReference type="EMBL" id="MBB3111010.1"/>
    </source>
</evidence>
<dbReference type="InterPro" id="IPR045865">
    <property type="entry name" value="ACT-like_dom_sf"/>
</dbReference>
<name>A0A7W5FN80_9BACL</name>
<keyword evidence="4 10" id="KW-0004">4Fe-4S</keyword>
<evidence type="ECO:0000256" key="8">
    <source>
        <dbReference type="ARBA" id="ARBA00023239"/>
    </source>
</evidence>
<dbReference type="PANTHER" id="PTHR30182">
    <property type="entry name" value="L-SERINE DEHYDRATASE"/>
    <property type="match status" value="1"/>
</dbReference>
<dbReference type="PANTHER" id="PTHR30182:SF12">
    <property type="entry name" value="L-SERINE DEHYDRATASE, BETA CHAIN-RELATED"/>
    <property type="match status" value="1"/>
</dbReference>
<evidence type="ECO:0000256" key="4">
    <source>
        <dbReference type="ARBA" id="ARBA00022485"/>
    </source>
</evidence>
<dbReference type="GO" id="GO:0006094">
    <property type="term" value="P:gluconeogenesis"/>
    <property type="evidence" value="ECO:0007669"/>
    <property type="project" value="UniProtKB-UniRule"/>
</dbReference>
<keyword evidence="6 10" id="KW-0408">Iron</keyword>
<evidence type="ECO:0000256" key="2">
    <source>
        <dbReference type="ARBA" id="ARBA00008636"/>
    </source>
</evidence>
<dbReference type="GO" id="GO:0046872">
    <property type="term" value="F:metal ion binding"/>
    <property type="evidence" value="ECO:0007669"/>
    <property type="project" value="UniProtKB-UniRule"/>
</dbReference>
<dbReference type="InterPro" id="IPR029009">
    <property type="entry name" value="ASB_dom_sf"/>
</dbReference>
<keyword evidence="14" id="KW-1185">Reference proteome</keyword>
<proteinExistence type="inferred from homology"/>
<dbReference type="UniPathway" id="UPA00138"/>
<comment type="catalytic activity">
    <reaction evidence="9 10 11">
        <text>L-serine = pyruvate + NH4(+)</text>
        <dbReference type="Rhea" id="RHEA:19169"/>
        <dbReference type="ChEBI" id="CHEBI:15361"/>
        <dbReference type="ChEBI" id="CHEBI:28938"/>
        <dbReference type="ChEBI" id="CHEBI:33384"/>
        <dbReference type="EC" id="4.3.1.17"/>
    </reaction>
</comment>
<keyword evidence="5 10" id="KW-0479">Metal-binding</keyword>
<dbReference type="CDD" id="cd04903">
    <property type="entry name" value="ACT_LSD"/>
    <property type="match status" value="1"/>
</dbReference>
<comment type="cofactor">
    <cofactor evidence="1 11">
        <name>[4Fe-4S] cluster</name>
        <dbReference type="ChEBI" id="CHEBI:49883"/>
    </cofactor>
</comment>
<accession>A0A7W5FN80</accession>
<keyword evidence="3 10" id="KW-0312">Gluconeogenesis</keyword>
<dbReference type="Proteomes" id="UP000570361">
    <property type="component" value="Unassembled WGS sequence"/>
</dbReference>
<keyword evidence="8 10" id="KW-0456">Lyase</keyword>
<dbReference type="EMBL" id="JACHXK010000006">
    <property type="protein sequence ID" value="MBB3111010.1"/>
    <property type="molecule type" value="Genomic_DNA"/>
</dbReference>
<dbReference type="NCBIfam" id="TIGR00719">
    <property type="entry name" value="sda_beta"/>
    <property type="match status" value="1"/>
</dbReference>
<evidence type="ECO:0000256" key="9">
    <source>
        <dbReference type="ARBA" id="ARBA00049406"/>
    </source>
</evidence>
<dbReference type="SUPFAM" id="SSF55021">
    <property type="entry name" value="ACT-like"/>
    <property type="match status" value="1"/>
</dbReference>
<dbReference type="AlphaFoldDB" id="A0A7W5FN80"/>
<evidence type="ECO:0000259" key="12">
    <source>
        <dbReference type="PROSITE" id="PS51671"/>
    </source>
</evidence>
<organism evidence="13 14">
    <name type="scientific">Paenibacillus phyllosphaerae</name>
    <dbReference type="NCBI Taxonomy" id="274593"/>
    <lineage>
        <taxon>Bacteria</taxon>
        <taxon>Bacillati</taxon>
        <taxon>Bacillota</taxon>
        <taxon>Bacilli</taxon>
        <taxon>Bacillales</taxon>
        <taxon>Paenibacillaceae</taxon>
        <taxon>Paenibacillus</taxon>
    </lineage>
</organism>
<reference evidence="13 14" key="1">
    <citation type="submission" date="2020-08" db="EMBL/GenBank/DDBJ databases">
        <title>Genomic Encyclopedia of Type Strains, Phase III (KMG-III): the genomes of soil and plant-associated and newly described type strains.</title>
        <authorList>
            <person name="Whitman W."/>
        </authorList>
    </citation>
    <scope>NUCLEOTIDE SEQUENCE [LARGE SCALE GENOMIC DNA]</scope>
    <source>
        <strain evidence="13 14">CECT 5862</strain>
    </source>
</reference>
<evidence type="ECO:0000313" key="14">
    <source>
        <dbReference type="Proteomes" id="UP000570361"/>
    </source>
</evidence>
<evidence type="ECO:0000256" key="10">
    <source>
        <dbReference type="PIRNR" id="PIRNR036692"/>
    </source>
</evidence>
<dbReference type="GO" id="GO:0051539">
    <property type="term" value="F:4 iron, 4 sulfur cluster binding"/>
    <property type="evidence" value="ECO:0007669"/>
    <property type="project" value="UniProtKB-UniRule"/>
</dbReference>
<dbReference type="InterPro" id="IPR051318">
    <property type="entry name" value="Fe-S_L-Ser"/>
</dbReference>
<gene>
    <name evidence="13" type="ORF">FHS18_003078</name>
</gene>
<evidence type="ECO:0000256" key="11">
    <source>
        <dbReference type="RuleBase" id="RU366059"/>
    </source>
</evidence>
<comment type="caution">
    <text evidence="13">The sequence shown here is derived from an EMBL/GenBank/DDBJ whole genome shotgun (WGS) entry which is preliminary data.</text>
</comment>
<evidence type="ECO:0000256" key="1">
    <source>
        <dbReference type="ARBA" id="ARBA00001966"/>
    </source>
</evidence>
<evidence type="ECO:0000256" key="3">
    <source>
        <dbReference type="ARBA" id="ARBA00022432"/>
    </source>
</evidence>
<dbReference type="GO" id="GO:0003941">
    <property type="term" value="F:L-serine ammonia-lyase activity"/>
    <property type="evidence" value="ECO:0007669"/>
    <property type="project" value="UniProtKB-UniRule"/>
</dbReference>
<evidence type="ECO:0000256" key="7">
    <source>
        <dbReference type="ARBA" id="ARBA00023014"/>
    </source>
</evidence>
<evidence type="ECO:0000256" key="5">
    <source>
        <dbReference type="ARBA" id="ARBA00022723"/>
    </source>
</evidence>
<sequence>MVLFYGSFAATYQGHGTDVAIIGGLLDYQTDNPRIPRALEAAEESGMAIAFREGKGLFSHPNTAKLILSSGDGEDQEELTMTGVSIGGGNIEIIAIDGFTVRMSGNYPTIAVRHKDWTGIIASVSDVMRRHACNIAHMTVDRKARSGDALTVLELDGDLDEALLRELSALDNVEAIRQVDLSKG</sequence>
<dbReference type="Gene3D" id="3.30.1330.90">
    <property type="entry name" value="D-3-phosphoglycerate dehydrogenase, domain 3"/>
    <property type="match status" value="1"/>
</dbReference>
<comment type="pathway">
    <text evidence="10">Carbohydrate biosynthesis; gluconeogenesis.</text>
</comment>
<comment type="similarity">
    <text evidence="2 10 11">Belongs to the iron-sulfur dependent L-serine dehydratase family.</text>
</comment>
<keyword evidence="7 10" id="KW-0411">Iron-sulfur</keyword>
<dbReference type="PIRSF" id="PIRSF036692">
    <property type="entry name" value="SDH_B"/>
    <property type="match status" value="1"/>
</dbReference>
<dbReference type="InterPro" id="IPR004643">
    <property type="entry name" value="Fe-S_L-Ser_bsu"/>
</dbReference>
<feature type="domain" description="ACT" evidence="12">
    <location>
        <begin position="109"/>
        <end position="184"/>
    </location>
</feature>
<dbReference type="InterPro" id="IPR002912">
    <property type="entry name" value="ACT_dom"/>
</dbReference>
<dbReference type="SUPFAM" id="SSF143548">
    <property type="entry name" value="Serine metabolism enzymes domain"/>
    <property type="match status" value="1"/>
</dbReference>
<evidence type="ECO:0000256" key="6">
    <source>
        <dbReference type="ARBA" id="ARBA00023004"/>
    </source>
</evidence>
<dbReference type="PROSITE" id="PS51671">
    <property type="entry name" value="ACT"/>
    <property type="match status" value="1"/>
</dbReference>
<dbReference type="RefSeq" id="WP_343060542.1">
    <property type="nucleotide sequence ID" value="NZ_JACHXK010000006.1"/>
</dbReference>